<feature type="compositionally biased region" description="Acidic residues" evidence="2">
    <location>
        <begin position="400"/>
        <end position="409"/>
    </location>
</feature>
<reference evidence="3 4" key="1">
    <citation type="submission" date="2016-03" db="EMBL/GenBank/DDBJ databases">
        <title>Whole genome sequencing of Grifola frondosa 9006-11.</title>
        <authorList>
            <person name="Min B."/>
            <person name="Park H."/>
            <person name="Kim J.-G."/>
            <person name="Cho H."/>
            <person name="Oh Y.-L."/>
            <person name="Kong W.-S."/>
            <person name="Choi I.-G."/>
        </authorList>
    </citation>
    <scope>NUCLEOTIDE SEQUENCE [LARGE SCALE GENOMIC DNA]</scope>
    <source>
        <strain evidence="3 4">9006-11</strain>
    </source>
</reference>
<evidence type="ECO:0000313" key="3">
    <source>
        <dbReference type="EMBL" id="OBZ65037.1"/>
    </source>
</evidence>
<feature type="compositionally biased region" description="Basic and acidic residues" evidence="2">
    <location>
        <begin position="462"/>
        <end position="473"/>
    </location>
</feature>
<name>A0A1C7LM87_GRIFR</name>
<comment type="caution">
    <text evidence="3">The sequence shown here is derived from an EMBL/GenBank/DDBJ whole genome shotgun (WGS) entry which is preliminary data.</text>
</comment>
<keyword evidence="4" id="KW-1185">Reference proteome</keyword>
<dbReference type="AlphaFoldDB" id="A0A1C7LM87"/>
<protein>
    <submittedName>
        <fullName evidence="3">Uncharacterized protein</fullName>
    </submittedName>
</protein>
<organism evidence="3 4">
    <name type="scientific">Grifola frondosa</name>
    <name type="common">Maitake</name>
    <name type="synonym">Polyporus frondosus</name>
    <dbReference type="NCBI Taxonomy" id="5627"/>
    <lineage>
        <taxon>Eukaryota</taxon>
        <taxon>Fungi</taxon>
        <taxon>Dikarya</taxon>
        <taxon>Basidiomycota</taxon>
        <taxon>Agaricomycotina</taxon>
        <taxon>Agaricomycetes</taxon>
        <taxon>Polyporales</taxon>
        <taxon>Grifolaceae</taxon>
        <taxon>Grifola</taxon>
    </lineage>
</organism>
<keyword evidence="1" id="KW-0175">Coiled coil</keyword>
<proteinExistence type="predicted"/>
<sequence>MSAKMMHEAYKAVGGQTLLQDGGTRTEHPRVEPLEEEKDRRLRGVYGVDRFVAGVKGEVNCRIWGGGGRGGLSKSVLPGESSKSLSSPVLRLDRNLEIVGGLRELSWETDESRHDHMSAPEFALQPTPLYGVCSCPNCASNVIRYKESHCHQSQCYLLTHSPIAPIPPSTTISNALGSFAKAVNLTLSTIDEQAKVDVARANTERDDASFHSMQLAKSDLTVKHQAQTISQLQSEIQQWKNQLMRLEESSRQEILSWRDQYVRAEQERCKMSSRIDELVAKQLDWNTQANGTKPYTPKPTSSAVTMHASSSAHSLPALPTHKRLIPHARVPEDPQFAHLASRKTRSQLRQQVIRRVKIVIEVPMKEEDKDDHVLEAEESSASSSAYDPDDTPVRPVGRELEEDDDDVDELVMGSENPRKVHPTQEPVTPSAKRRGLRAARPTGSGKKRKLDADSGGPSDRGTSTKHDPKSLIHDDPMVHIPVEYILCPNKNASNKLISMIHLKHRGAKRVFIFEHTIRAANLDHQNRGPVERVRCAAEHTDPQRKCVALRAVASL</sequence>
<feature type="coiled-coil region" evidence="1">
    <location>
        <begin position="222"/>
        <end position="249"/>
    </location>
</feature>
<evidence type="ECO:0000313" key="4">
    <source>
        <dbReference type="Proteomes" id="UP000092993"/>
    </source>
</evidence>
<dbReference type="Proteomes" id="UP000092993">
    <property type="component" value="Unassembled WGS sequence"/>
</dbReference>
<dbReference type="EMBL" id="LUGG01000060">
    <property type="protein sequence ID" value="OBZ65037.1"/>
    <property type="molecule type" value="Genomic_DNA"/>
</dbReference>
<evidence type="ECO:0000256" key="2">
    <source>
        <dbReference type="SAM" id="MobiDB-lite"/>
    </source>
</evidence>
<accession>A0A1C7LM87</accession>
<dbReference type="OrthoDB" id="3269067at2759"/>
<gene>
    <name evidence="3" type="ORF">A0H81_14996</name>
</gene>
<evidence type="ECO:0000256" key="1">
    <source>
        <dbReference type="SAM" id="Coils"/>
    </source>
</evidence>
<feature type="region of interest" description="Disordered" evidence="2">
    <location>
        <begin position="369"/>
        <end position="473"/>
    </location>
</feature>